<feature type="domain" description="COP9 signalosome complex subunit 3 N-terminal helical repeats" evidence="2">
    <location>
        <begin position="72"/>
        <end position="205"/>
    </location>
</feature>
<organism evidence="3 4">
    <name type="scientific">Fusarium zealandicum</name>
    <dbReference type="NCBI Taxonomy" id="1053134"/>
    <lineage>
        <taxon>Eukaryota</taxon>
        <taxon>Fungi</taxon>
        <taxon>Dikarya</taxon>
        <taxon>Ascomycota</taxon>
        <taxon>Pezizomycotina</taxon>
        <taxon>Sordariomycetes</taxon>
        <taxon>Hypocreomycetidae</taxon>
        <taxon>Hypocreales</taxon>
        <taxon>Nectriaceae</taxon>
        <taxon>Fusarium</taxon>
        <taxon>Fusarium staphyleae species complex</taxon>
    </lineage>
</organism>
<dbReference type="PANTHER" id="PTHR10758:SF1">
    <property type="entry name" value="COP9 SIGNALOSOME COMPLEX SUBUNIT 3"/>
    <property type="match status" value="1"/>
</dbReference>
<reference evidence="3" key="2">
    <citation type="submission" date="2020-05" db="EMBL/GenBank/DDBJ databases">
        <authorList>
            <person name="Kim H.-S."/>
            <person name="Proctor R.H."/>
            <person name="Brown D.W."/>
        </authorList>
    </citation>
    <scope>NUCLEOTIDE SEQUENCE</scope>
    <source>
        <strain evidence="3">NRRL 22465</strain>
    </source>
</reference>
<evidence type="ECO:0000259" key="2">
    <source>
        <dbReference type="Pfam" id="PF22788"/>
    </source>
</evidence>
<evidence type="ECO:0000313" key="3">
    <source>
        <dbReference type="EMBL" id="KAF4975259.1"/>
    </source>
</evidence>
<proteinExistence type="predicted"/>
<keyword evidence="4" id="KW-1185">Reference proteome</keyword>
<dbReference type="Pfam" id="PF22788">
    <property type="entry name" value="COP9_hel_rpt"/>
    <property type="match status" value="2"/>
</dbReference>
<evidence type="ECO:0000313" key="4">
    <source>
        <dbReference type="Proteomes" id="UP000635477"/>
    </source>
</evidence>
<gene>
    <name evidence="3" type="ORF">FZEAL_7926</name>
</gene>
<protein>
    <recommendedName>
        <fullName evidence="2">COP9 signalosome complex subunit 3 N-terminal helical repeats domain-containing protein</fullName>
    </recommendedName>
</protein>
<sequence length="507" mass="56122">MESVWATLDAFTSGKAAARNKTQLDAAIKDHALAVSRLMSAHREVVDANTRDILQVRLPIGFFIILLTLKPQRLDPSTDSIAFLAILLSSLELSTPPSDIDRSSLLDETLRFLLAFDTLQIRYVGSSLRKLLEHVLTGRLFTPVVAVEAAATAMLRIDPSGSMFTSTHLLLAKFAYTSTWVEPALKVLDRDITFFPGMAGQKDSKLLSDSSLTPAAYISVDTGLTEPVKSATVLEYNLVSGLCYMARRDWVKSHRALERVITHPSKDKGVSKIMDEAYKVWLLVGLLKDGKEPSLPAYTAQSAKNTFNTLGAPYKNVANQFSTTNVGQLIAEIGANRQVWADDGNEQLMVEVIAAYQKWQIMNLRDIYKQISISQLRQATLSAETGEILKDDDQATHLVRDMIDSGLLKGELIMGNSGDDSYLLFHEDSNSLTEVEFAKEIALRHHNIESLGKQYHAANERLSGSKEYVRHMVREQKRAEKDSGDPGVGFDSQIEDEDLMTGILANS</sequence>
<dbReference type="InterPro" id="IPR050756">
    <property type="entry name" value="CSN3"/>
</dbReference>
<accession>A0A8H4UFL7</accession>
<comment type="caution">
    <text evidence="3">The sequence shown here is derived from an EMBL/GenBank/DDBJ whole genome shotgun (WGS) entry which is preliminary data.</text>
</comment>
<dbReference type="GO" id="GO:0006511">
    <property type="term" value="P:ubiquitin-dependent protein catabolic process"/>
    <property type="evidence" value="ECO:0007669"/>
    <property type="project" value="TreeGrafter"/>
</dbReference>
<feature type="domain" description="COP9 signalosome complex subunit 3 N-terminal helical repeats" evidence="2">
    <location>
        <begin position="227"/>
        <end position="301"/>
    </location>
</feature>
<reference evidence="3" key="1">
    <citation type="journal article" date="2020" name="BMC Genomics">
        <title>Correction to: Identification and distribution of gene clusters required for synthesis of sphingolipid metabolism inhibitors in diverse species of the filamentous fungus Fusarium.</title>
        <authorList>
            <person name="Kim H.S."/>
            <person name="Lohmar J.M."/>
            <person name="Busman M."/>
            <person name="Brown D.W."/>
            <person name="Naumann T.A."/>
            <person name="Divon H.H."/>
            <person name="Lysoe E."/>
            <person name="Uhlig S."/>
            <person name="Proctor R.H."/>
        </authorList>
    </citation>
    <scope>NUCLEOTIDE SEQUENCE</scope>
    <source>
        <strain evidence="3">NRRL 22465</strain>
    </source>
</reference>
<dbReference type="Proteomes" id="UP000635477">
    <property type="component" value="Unassembled WGS sequence"/>
</dbReference>
<name>A0A8H4UFL7_9HYPO</name>
<dbReference type="OrthoDB" id="29061at2759"/>
<dbReference type="PANTHER" id="PTHR10758">
    <property type="entry name" value="26S PROTEASOME NON-ATPASE REGULATORY SUBUNIT 3/COP9 SIGNALOSOME COMPLEX SUBUNIT 3"/>
    <property type="match status" value="1"/>
</dbReference>
<dbReference type="InterPro" id="IPR055089">
    <property type="entry name" value="COP9_N"/>
</dbReference>
<dbReference type="GO" id="GO:0008180">
    <property type="term" value="C:COP9 signalosome"/>
    <property type="evidence" value="ECO:0007669"/>
    <property type="project" value="TreeGrafter"/>
</dbReference>
<evidence type="ECO:0000256" key="1">
    <source>
        <dbReference type="ARBA" id="ARBA00022490"/>
    </source>
</evidence>
<dbReference type="EMBL" id="JABEYC010000659">
    <property type="protein sequence ID" value="KAF4975259.1"/>
    <property type="molecule type" value="Genomic_DNA"/>
</dbReference>
<dbReference type="AlphaFoldDB" id="A0A8H4UFL7"/>
<keyword evidence="1" id="KW-0963">Cytoplasm</keyword>